<protein>
    <recommendedName>
        <fullName evidence="3">Cthe-2314-like HEPN domain-containing protein</fullName>
    </recommendedName>
</protein>
<dbReference type="Proteomes" id="UP000272117">
    <property type="component" value="Unassembled WGS sequence"/>
</dbReference>
<dbReference type="RefSeq" id="WP_123126033.1">
    <property type="nucleotide sequence ID" value="NZ_RJJD01000003.1"/>
</dbReference>
<proteinExistence type="predicted"/>
<reference evidence="1 2" key="1">
    <citation type="submission" date="2018-11" db="EMBL/GenBank/DDBJ databases">
        <title>Rufibacter latericius sp. nov., isolated from water in Baiyang Lake.</title>
        <authorList>
            <person name="Yang Y."/>
        </authorList>
    </citation>
    <scope>NUCLEOTIDE SEQUENCE [LARGE SCALE GENOMIC DNA]</scope>
    <source>
        <strain evidence="1 2">R-22-1c-1</strain>
    </source>
</reference>
<evidence type="ECO:0000313" key="2">
    <source>
        <dbReference type="Proteomes" id="UP000272117"/>
    </source>
</evidence>
<gene>
    <name evidence="1" type="ORF">EFB08_05945</name>
</gene>
<name>A0A3M9MUV7_9BACT</name>
<evidence type="ECO:0000313" key="1">
    <source>
        <dbReference type="EMBL" id="RNI28975.1"/>
    </source>
</evidence>
<accession>A0A3M9MUV7</accession>
<evidence type="ECO:0008006" key="3">
    <source>
        <dbReference type="Google" id="ProtNLM"/>
    </source>
</evidence>
<dbReference type="OrthoDB" id="6401163at2"/>
<dbReference type="EMBL" id="RJJD01000003">
    <property type="protein sequence ID" value="RNI28975.1"/>
    <property type="molecule type" value="Genomic_DNA"/>
</dbReference>
<dbReference type="AlphaFoldDB" id="A0A3M9MUV7"/>
<comment type="caution">
    <text evidence="1">The sequence shown here is derived from an EMBL/GenBank/DDBJ whole genome shotgun (WGS) entry which is preliminary data.</text>
</comment>
<sequence length="230" mass="26985">METLIEKYNNLQKQILSEVGLKWKVDEGNPLSREELQDYYYLGKYVNLDILHNSIYLIDVGELVKKNFLKFGLEAPSRQAEVGGRYLRLYGLLSAVYQQKLAVENLLELYKMEEKEKISSGLNSSSLINLCNKLGAHATHFRSNLAGFKNQFRFYEFSRQDLENNKIKLLVKKYEFENYDLLEDLKHFNKKVELTLSFMISQILKNSFNNQGEYYKQYLGIEKQKDSIST</sequence>
<organism evidence="1 2">
    <name type="scientific">Rufibacter latericius</name>
    <dbReference type="NCBI Taxonomy" id="2487040"/>
    <lineage>
        <taxon>Bacteria</taxon>
        <taxon>Pseudomonadati</taxon>
        <taxon>Bacteroidota</taxon>
        <taxon>Cytophagia</taxon>
        <taxon>Cytophagales</taxon>
        <taxon>Hymenobacteraceae</taxon>
        <taxon>Rufibacter</taxon>
    </lineage>
</organism>
<keyword evidence="2" id="KW-1185">Reference proteome</keyword>